<dbReference type="PANTHER" id="PTHR10039">
    <property type="entry name" value="AMELOGENIN"/>
    <property type="match status" value="1"/>
</dbReference>
<dbReference type="PANTHER" id="PTHR10039:SF14">
    <property type="entry name" value="NACHT DOMAIN-CONTAINING PROTEIN"/>
    <property type="match status" value="1"/>
</dbReference>
<evidence type="ECO:0000259" key="2">
    <source>
        <dbReference type="PROSITE" id="PS50837"/>
    </source>
</evidence>
<dbReference type="InterPro" id="IPR056884">
    <property type="entry name" value="NPHP3-like_N"/>
</dbReference>
<accession>A0A9P4MG14</accession>
<comment type="caution">
    <text evidence="3">The sequence shown here is derived from an EMBL/GenBank/DDBJ whole genome shotgun (WGS) entry which is preliminary data.</text>
</comment>
<dbReference type="OrthoDB" id="674604at2759"/>
<evidence type="ECO:0000256" key="1">
    <source>
        <dbReference type="ARBA" id="ARBA00022737"/>
    </source>
</evidence>
<protein>
    <recommendedName>
        <fullName evidence="2">NACHT domain-containing protein</fullName>
    </recommendedName>
</protein>
<dbReference type="InterPro" id="IPR027417">
    <property type="entry name" value="P-loop_NTPase"/>
</dbReference>
<dbReference type="SUPFAM" id="SSF52540">
    <property type="entry name" value="P-loop containing nucleoside triphosphate hydrolases"/>
    <property type="match status" value="1"/>
</dbReference>
<evidence type="ECO:0000313" key="3">
    <source>
        <dbReference type="EMBL" id="KAF2151678.1"/>
    </source>
</evidence>
<dbReference type="Pfam" id="PF24883">
    <property type="entry name" value="NPHP3_N"/>
    <property type="match status" value="1"/>
</dbReference>
<proteinExistence type="predicted"/>
<dbReference type="Proteomes" id="UP000799439">
    <property type="component" value="Unassembled WGS sequence"/>
</dbReference>
<sequence length="330" mass="36574">MQAYQNGSYRRTILEMFADQYHVPVPSLLNQSIGNITASNSRLQVEYFVNNSQDPDSDIRLLDDAKEAAHDALASQENHGCLPGTRKGVLQEVMTWILGDKESCILWLNGVAGSGKSTLARTICKDLKTMGMLGASFFFSHAHKDTSNATMFFTTIAKQLAVNHPSLLRDKISQIVRTRPDIALKAFPEQWETLVAAPLCACDAGSEARTIVIPVDALDECEAGQVGALLSQLIRSKDISNVRLRFIITSRPEPIIRNKFQRSDGLYSSLVLEEVPRETVDADISAYVWHELSSIKKSQDWILDDWPSAEIVKEIVNLSAGLFIYAATIC</sequence>
<gene>
    <name evidence="3" type="ORF">K461DRAFT_307102</name>
</gene>
<keyword evidence="4" id="KW-1185">Reference proteome</keyword>
<evidence type="ECO:0000313" key="4">
    <source>
        <dbReference type="Proteomes" id="UP000799439"/>
    </source>
</evidence>
<dbReference type="AlphaFoldDB" id="A0A9P4MG14"/>
<name>A0A9P4MG14_9PEZI</name>
<dbReference type="InterPro" id="IPR007111">
    <property type="entry name" value="NACHT_NTPase"/>
</dbReference>
<dbReference type="PROSITE" id="PS50837">
    <property type="entry name" value="NACHT"/>
    <property type="match status" value="1"/>
</dbReference>
<feature type="domain" description="NACHT" evidence="2">
    <location>
        <begin position="104"/>
        <end position="252"/>
    </location>
</feature>
<dbReference type="EMBL" id="ML996087">
    <property type="protein sequence ID" value="KAF2151678.1"/>
    <property type="molecule type" value="Genomic_DNA"/>
</dbReference>
<dbReference type="Gene3D" id="3.40.50.300">
    <property type="entry name" value="P-loop containing nucleotide triphosphate hydrolases"/>
    <property type="match status" value="1"/>
</dbReference>
<reference evidence="3" key="1">
    <citation type="journal article" date="2020" name="Stud. Mycol.">
        <title>101 Dothideomycetes genomes: a test case for predicting lifestyles and emergence of pathogens.</title>
        <authorList>
            <person name="Haridas S."/>
            <person name="Albert R."/>
            <person name="Binder M."/>
            <person name="Bloem J."/>
            <person name="Labutti K."/>
            <person name="Salamov A."/>
            <person name="Andreopoulos B."/>
            <person name="Baker S."/>
            <person name="Barry K."/>
            <person name="Bills G."/>
            <person name="Bluhm B."/>
            <person name="Cannon C."/>
            <person name="Castanera R."/>
            <person name="Culley D."/>
            <person name="Daum C."/>
            <person name="Ezra D."/>
            <person name="Gonzalez J."/>
            <person name="Henrissat B."/>
            <person name="Kuo A."/>
            <person name="Liang C."/>
            <person name="Lipzen A."/>
            <person name="Lutzoni F."/>
            <person name="Magnuson J."/>
            <person name="Mondo S."/>
            <person name="Nolan M."/>
            <person name="Ohm R."/>
            <person name="Pangilinan J."/>
            <person name="Park H.-J."/>
            <person name="Ramirez L."/>
            <person name="Alfaro M."/>
            <person name="Sun H."/>
            <person name="Tritt A."/>
            <person name="Yoshinaga Y."/>
            <person name="Zwiers L.-H."/>
            <person name="Turgeon B."/>
            <person name="Goodwin S."/>
            <person name="Spatafora J."/>
            <person name="Crous P."/>
            <person name="Grigoriev I."/>
        </authorList>
    </citation>
    <scope>NUCLEOTIDE SEQUENCE</scope>
    <source>
        <strain evidence="3">CBS 260.36</strain>
    </source>
</reference>
<keyword evidence="1" id="KW-0677">Repeat</keyword>
<organism evidence="3 4">
    <name type="scientific">Myriangium duriaei CBS 260.36</name>
    <dbReference type="NCBI Taxonomy" id="1168546"/>
    <lineage>
        <taxon>Eukaryota</taxon>
        <taxon>Fungi</taxon>
        <taxon>Dikarya</taxon>
        <taxon>Ascomycota</taxon>
        <taxon>Pezizomycotina</taxon>
        <taxon>Dothideomycetes</taxon>
        <taxon>Dothideomycetidae</taxon>
        <taxon>Myriangiales</taxon>
        <taxon>Myriangiaceae</taxon>
        <taxon>Myriangium</taxon>
    </lineage>
</organism>